<proteinExistence type="predicted"/>
<name>A0ACC1SSU1_9HYPO</name>
<dbReference type="EMBL" id="JANRMS010000145">
    <property type="protein sequence ID" value="KAJ3545588.1"/>
    <property type="molecule type" value="Genomic_DNA"/>
</dbReference>
<comment type="caution">
    <text evidence="1">The sequence shown here is derived from an EMBL/GenBank/DDBJ whole genome shotgun (WGS) entry which is preliminary data.</text>
</comment>
<keyword evidence="2" id="KW-1185">Reference proteome</keyword>
<protein>
    <submittedName>
        <fullName evidence="1">Uncharacterized protein</fullName>
    </submittedName>
</protein>
<reference evidence="1" key="1">
    <citation type="submission" date="2022-08" db="EMBL/GenBank/DDBJ databases">
        <title>Genome Sequence of Fusarium decemcellulare.</title>
        <authorList>
            <person name="Buettner E."/>
        </authorList>
    </citation>
    <scope>NUCLEOTIDE SEQUENCE</scope>
    <source>
        <strain evidence="1">Babe19</strain>
    </source>
</reference>
<accession>A0ACC1SSU1</accession>
<dbReference type="Proteomes" id="UP001148629">
    <property type="component" value="Unassembled WGS sequence"/>
</dbReference>
<gene>
    <name evidence="1" type="ORF">NM208_g2443</name>
</gene>
<evidence type="ECO:0000313" key="1">
    <source>
        <dbReference type="EMBL" id="KAJ3545588.1"/>
    </source>
</evidence>
<organism evidence="1 2">
    <name type="scientific">Fusarium decemcellulare</name>
    <dbReference type="NCBI Taxonomy" id="57161"/>
    <lineage>
        <taxon>Eukaryota</taxon>
        <taxon>Fungi</taxon>
        <taxon>Dikarya</taxon>
        <taxon>Ascomycota</taxon>
        <taxon>Pezizomycotina</taxon>
        <taxon>Sordariomycetes</taxon>
        <taxon>Hypocreomycetidae</taxon>
        <taxon>Hypocreales</taxon>
        <taxon>Nectriaceae</taxon>
        <taxon>Fusarium</taxon>
        <taxon>Fusarium decemcellulare species complex</taxon>
    </lineage>
</organism>
<sequence length="362" mass="39297">MPSNTVPLQMRAAQLCNYNEPYTLVTTSTPQVKDNELLVKVHAAGFCHSDLQVYHGQFKSKLPIIPSHEPAGVIAQVGAKCSGSWKVGDRVGVLNFKKACTQCTGCLLSKKRYDGTFDPRYCEKREMAGFKDDGCLAEYMVADPATTIMLPDGISFDQAAPLMCAGATVWGALEKATKDLEPGATVAIIGIGGLGYLGLQFAKSMGFRTIAIDNHEAGRTLATDVPRQSLSPDLVVDSSDPGSVDEIFKFTQNEGAAAAVVCTDSISVTDWTLSLLRIGGTMVVLGLPPEKWQFDANYLVFRELTIKGSYVASAESTRRMMEAVGRSGIKSQVTQISFKDTPKLVERYEKRKFKGRMVVELA</sequence>
<evidence type="ECO:0000313" key="2">
    <source>
        <dbReference type="Proteomes" id="UP001148629"/>
    </source>
</evidence>